<dbReference type="InterPro" id="IPR004308">
    <property type="entry name" value="GCS"/>
</dbReference>
<keyword evidence="6 10" id="KW-0547">Nucleotide-binding</keyword>
<evidence type="ECO:0000256" key="10">
    <source>
        <dbReference type="RuleBase" id="RU367135"/>
    </source>
</evidence>
<name>A0A086J1K3_NEMA1</name>
<comment type="similarity">
    <text evidence="2 10">Belongs to the glutamate--cysteine ligase type 3 family.</text>
</comment>
<dbReference type="PANTHER" id="PTHR11164">
    <property type="entry name" value="GLUTAMATE CYSTEINE LIGASE"/>
    <property type="match status" value="1"/>
</dbReference>
<dbReference type="SUPFAM" id="SSF55931">
    <property type="entry name" value="Glutamine synthetase/guanido kinase"/>
    <property type="match status" value="1"/>
</dbReference>
<keyword evidence="7 10" id="KW-0067">ATP-binding</keyword>
<evidence type="ECO:0000313" key="11">
    <source>
        <dbReference type="EMBL" id="KFG26021.1"/>
    </source>
</evidence>
<comment type="pathway">
    <text evidence="1 10">Sulfur metabolism; glutathione biosynthesis; glutathione from L-cysteine and L-glutamate: step 1/2.</text>
</comment>
<reference evidence="11 12" key="1">
    <citation type="journal article" date="2014" name="Genome Announc.">
        <title>Genome Sequence of the Microsporidian Species Nematocida sp1 Strain ERTm6 (ATCC PRA-372).</title>
        <authorList>
            <person name="Bakowski M.A."/>
            <person name="Priest M."/>
            <person name="Young S."/>
            <person name="Cuomo C.A."/>
            <person name="Troemel E.R."/>
        </authorList>
    </citation>
    <scope>NUCLEOTIDE SEQUENCE [LARGE SCALE GENOMIC DNA]</scope>
    <source>
        <strain evidence="11 12">ERTm6</strain>
    </source>
</reference>
<evidence type="ECO:0000256" key="4">
    <source>
        <dbReference type="ARBA" id="ARBA00022598"/>
    </source>
</evidence>
<dbReference type="Pfam" id="PF03074">
    <property type="entry name" value="GCS"/>
    <property type="match status" value="1"/>
</dbReference>
<dbReference type="UniPathway" id="UPA00142">
    <property type="reaction ID" value="UER00209"/>
</dbReference>
<keyword evidence="4 10" id="KW-0436">Ligase</keyword>
<protein>
    <recommendedName>
        <fullName evidence="3 10">Glutamate--cysteine ligase</fullName>
        <ecNumber evidence="3 10">6.3.2.2</ecNumber>
    </recommendedName>
    <alternativeName>
        <fullName evidence="9 10">Gamma-ECS</fullName>
    </alternativeName>
    <alternativeName>
        <fullName evidence="8 10">Gamma-glutamylcysteine synthetase</fullName>
    </alternativeName>
</protein>
<dbReference type="Proteomes" id="UP000054524">
    <property type="component" value="Unassembled WGS sequence"/>
</dbReference>
<evidence type="ECO:0000256" key="8">
    <source>
        <dbReference type="ARBA" id="ARBA00030585"/>
    </source>
</evidence>
<sequence>MGLLKESKILTWEETSAHSSEIKRNGISHFIQVYKKQVAPKAKEFLWGEELEQHLIVKVNGNWILLLGSEHLLDSSTCTNTILHPEYAGYMLESTPELPYAPNFKELATLEQTIEGRRLTILQTLQSKFGKDASILFLPCFPLLGTPLAFGTGGMNEHAWISKWKDAFKNMQPICETSSPIESNIEGTLLEQTLNKATTPSFDITRSEHYPDFAITQHKRFFGFSRNIIKRKRSPIYKEFPLACIESTANHAAQDTRSSDPADSVVIDSMGQGMGCGCLQITMQSESLEEARRLYDNIGAICPLLLFLTAGTSIVSGKLIKSSSRWDIISASVDCRQDSETEIKKSRYSSIDLYTAEMPEDLEKVYNDISPPLEKTALATLLQEGVDSAMAKHIASLYIRDPVLCYEDSTEMDDFENIQSSNWRSMRLKLPKLSSNSQTGWMVETRPMEIQPTSFENAAYSVLVVLFSRMMLSLNANFYLPISKVDENFVAANQPGSILRCLQDYIDAETTQTFWYRENIFSTGMPVVKKGTIKEIFLGTEGYIGILGAIKKYLNEYSPSITSSIAQYLQFIEDRVQGKKTSVATYMRRFVSAHPAYKGDSTISQEISNNLIDKILDITKANSAEYLAI</sequence>
<dbReference type="PANTHER" id="PTHR11164:SF0">
    <property type="entry name" value="GLUTAMATE--CYSTEINE LIGASE CATALYTIC SUBUNIT"/>
    <property type="match status" value="1"/>
</dbReference>
<evidence type="ECO:0000256" key="2">
    <source>
        <dbReference type="ARBA" id="ARBA00008100"/>
    </source>
</evidence>
<dbReference type="HOGENOM" id="CLU_010467_0_0_1"/>
<dbReference type="OrthoDB" id="7939818at2759"/>
<dbReference type="InterPro" id="IPR014746">
    <property type="entry name" value="Gln_synth/guanido_kin_cat_dom"/>
</dbReference>
<dbReference type="EMBL" id="AKIJ01000003">
    <property type="protein sequence ID" value="KFG26021.1"/>
    <property type="molecule type" value="Genomic_DNA"/>
</dbReference>
<evidence type="ECO:0000256" key="3">
    <source>
        <dbReference type="ARBA" id="ARBA00012220"/>
    </source>
</evidence>
<dbReference type="GO" id="GO:0005524">
    <property type="term" value="F:ATP binding"/>
    <property type="evidence" value="ECO:0007669"/>
    <property type="project" value="UniProtKB-UniRule"/>
</dbReference>
<dbReference type="AlphaFoldDB" id="A0A086J1K3"/>
<evidence type="ECO:0000256" key="5">
    <source>
        <dbReference type="ARBA" id="ARBA00022684"/>
    </source>
</evidence>
<keyword evidence="5 10" id="KW-0317">Glutathione biosynthesis</keyword>
<accession>A0A086J1K3</accession>
<organism evidence="11 12">
    <name type="scientific">Nematocida ausubeli (strain ATCC PRA-371 / ERTm2)</name>
    <name type="common">Nematode killer fungus</name>
    <dbReference type="NCBI Taxonomy" id="1913371"/>
    <lineage>
        <taxon>Eukaryota</taxon>
        <taxon>Fungi</taxon>
        <taxon>Fungi incertae sedis</taxon>
        <taxon>Microsporidia</taxon>
        <taxon>Nematocida</taxon>
    </lineage>
</organism>
<evidence type="ECO:0000256" key="1">
    <source>
        <dbReference type="ARBA" id="ARBA00005006"/>
    </source>
</evidence>
<dbReference type="Gene3D" id="3.30.590.50">
    <property type="match status" value="2"/>
</dbReference>
<comment type="catalytic activity">
    <reaction evidence="10">
        <text>L-cysteine + L-glutamate + ATP = gamma-L-glutamyl-L-cysteine + ADP + phosphate + H(+)</text>
        <dbReference type="Rhea" id="RHEA:13285"/>
        <dbReference type="ChEBI" id="CHEBI:15378"/>
        <dbReference type="ChEBI" id="CHEBI:29985"/>
        <dbReference type="ChEBI" id="CHEBI:30616"/>
        <dbReference type="ChEBI" id="CHEBI:35235"/>
        <dbReference type="ChEBI" id="CHEBI:43474"/>
        <dbReference type="ChEBI" id="CHEBI:58173"/>
        <dbReference type="ChEBI" id="CHEBI:456216"/>
        <dbReference type="EC" id="6.3.2.2"/>
    </reaction>
</comment>
<comment type="caution">
    <text evidence="11">The sequence shown here is derived from an EMBL/GenBank/DDBJ whole genome shotgun (WGS) entry which is preliminary data.</text>
</comment>
<evidence type="ECO:0000256" key="9">
    <source>
        <dbReference type="ARBA" id="ARBA00032122"/>
    </source>
</evidence>
<dbReference type="GO" id="GO:0006750">
    <property type="term" value="P:glutathione biosynthetic process"/>
    <property type="evidence" value="ECO:0007669"/>
    <property type="project" value="UniProtKB-UniRule"/>
</dbReference>
<dbReference type="Gene3D" id="1.10.8.960">
    <property type="match status" value="1"/>
</dbReference>
<gene>
    <name evidence="11" type="ORF">NESG_01133</name>
</gene>
<evidence type="ECO:0000256" key="7">
    <source>
        <dbReference type="ARBA" id="ARBA00022840"/>
    </source>
</evidence>
<dbReference type="GO" id="GO:0004357">
    <property type="term" value="F:glutamate-cysteine ligase activity"/>
    <property type="evidence" value="ECO:0007669"/>
    <property type="project" value="UniProtKB-UniRule"/>
</dbReference>
<dbReference type="RefSeq" id="XP_052904576.1">
    <property type="nucleotide sequence ID" value="XM_053048771.1"/>
</dbReference>
<evidence type="ECO:0000313" key="12">
    <source>
        <dbReference type="Proteomes" id="UP000054524"/>
    </source>
</evidence>
<dbReference type="GeneID" id="77676106"/>
<evidence type="ECO:0000256" key="6">
    <source>
        <dbReference type="ARBA" id="ARBA00022741"/>
    </source>
</evidence>
<dbReference type="EC" id="6.3.2.2" evidence="3 10"/>
<proteinExistence type="inferred from homology"/>
<keyword evidence="12" id="KW-1185">Reference proteome</keyword>